<accession>A0A172YEH6</accession>
<comment type="function">
    <text evidence="9">Converts adenosine-3',5'-bisphosphate (PAP) to AMP.</text>
</comment>
<dbReference type="InterPro" id="IPR020583">
    <property type="entry name" value="Inositol_monoP_metal-BS"/>
</dbReference>
<comment type="catalytic activity">
    <reaction evidence="1 9">
        <text>adenosine 3',5'-bisphosphate + H2O = AMP + phosphate</text>
        <dbReference type="Rhea" id="RHEA:10040"/>
        <dbReference type="ChEBI" id="CHEBI:15377"/>
        <dbReference type="ChEBI" id="CHEBI:43474"/>
        <dbReference type="ChEBI" id="CHEBI:58343"/>
        <dbReference type="ChEBI" id="CHEBI:456215"/>
        <dbReference type="EC" id="3.1.3.7"/>
    </reaction>
</comment>
<protein>
    <recommendedName>
        <fullName evidence="9">3'(2'),5'-bisphosphate nucleotidase CysQ</fullName>
        <ecNumber evidence="9">3.1.3.7</ecNumber>
    </recommendedName>
    <alternativeName>
        <fullName evidence="9">3'(2'),5-bisphosphonucleoside 3'(2')-phosphohydrolase</fullName>
    </alternativeName>
    <alternativeName>
        <fullName evidence="9">3'-phosphoadenosine 5'-phosphate phosphatase</fullName>
        <shortName evidence="9">PAP phosphatase</shortName>
    </alternativeName>
</protein>
<comment type="subcellular location">
    <subcellularLocation>
        <location evidence="9">Cell inner membrane</location>
        <topology evidence="9">Peripheral membrane protein</topology>
        <orientation evidence="9">Cytoplasmic side</orientation>
    </subcellularLocation>
</comment>
<feature type="binding site" evidence="9">
    <location>
        <position position="97"/>
    </location>
    <ligand>
        <name>Mg(2+)</name>
        <dbReference type="ChEBI" id="CHEBI:18420"/>
        <label>2</label>
    </ligand>
</feature>
<evidence type="ECO:0000313" key="12">
    <source>
        <dbReference type="Proteomes" id="UP000077875"/>
    </source>
</evidence>
<feature type="binding site" evidence="10">
    <location>
        <position position="94"/>
    </location>
    <ligand>
        <name>Mg(2+)</name>
        <dbReference type="ChEBI" id="CHEBI:18420"/>
        <label>1</label>
        <note>catalytic</note>
    </ligand>
</feature>
<dbReference type="PRINTS" id="PR00377">
    <property type="entry name" value="IMPHPHTASES"/>
</dbReference>
<keyword evidence="3 9" id="KW-1003">Cell membrane</keyword>
<dbReference type="Proteomes" id="UP000077875">
    <property type="component" value="Chromosome"/>
</dbReference>
<evidence type="ECO:0000256" key="3">
    <source>
        <dbReference type="ARBA" id="ARBA00022475"/>
    </source>
</evidence>
<dbReference type="InterPro" id="IPR020550">
    <property type="entry name" value="Inositol_monophosphatase_CS"/>
</dbReference>
<feature type="binding site" evidence="9">
    <location>
        <position position="227"/>
    </location>
    <ligand>
        <name>substrate</name>
    </ligand>
</feature>
<keyword evidence="8 9" id="KW-0472">Membrane</keyword>
<sequence length="286" mass="31563">MSHADPSVSELQQQVIDIARRAGEEIMRIYARDDTTPVSLKADHTPLTEADRSAHRLIHQALSALTPEVPVLSEESSAVELESRRQWSRFWMVDPLDGTKEFIRRNGEFTVNIALIDAHRPVLAVIEAPALDVGYTARSGAPALRYPSGPGCSGAAQWEVLQARRWYERTPLRLLESRSHSRDPQGRWRRLLPEHSTRRLGSSLKSCQIAAGEADLYLRLGPTGEWDTAAAQLILECAGGALVELGEHSLGEALGYNRRDSLINPHFAAFAPGVAPLLEALLNRAD</sequence>
<evidence type="ECO:0000256" key="1">
    <source>
        <dbReference type="ARBA" id="ARBA00001625"/>
    </source>
</evidence>
<evidence type="ECO:0000256" key="8">
    <source>
        <dbReference type="ARBA" id="ARBA00023136"/>
    </source>
</evidence>
<dbReference type="Gene3D" id="3.40.190.80">
    <property type="match status" value="1"/>
</dbReference>
<dbReference type="PROSITE" id="PS00630">
    <property type="entry name" value="IMP_2"/>
    <property type="match status" value="1"/>
</dbReference>
<dbReference type="InterPro" id="IPR000760">
    <property type="entry name" value="Inositol_monophosphatase-like"/>
</dbReference>
<dbReference type="GO" id="GO:0008441">
    <property type="term" value="F:3'(2'),5'-bisphosphate nucleotidase activity"/>
    <property type="evidence" value="ECO:0007669"/>
    <property type="project" value="UniProtKB-UniRule"/>
</dbReference>
<feature type="binding site" evidence="10">
    <location>
        <position position="74"/>
    </location>
    <ligand>
        <name>Mg(2+)</name>
        <dbReference type="ChEBI" id="CHEBI:18420"/>
        <label>1</label>
        <note>catalytic</note>
    </ligand>
</feature>
<feature type="binding site" evidence="9">
    <location>
        <position position="94"/>
    </location>
    <ligand>
        <name>Mg(2+)</name>
        <dbReference type="ChEBI" id="CHEBI:18420"/>
        <label>1</label>
    </ligand>
</feature>
<evidence type="ECO:0000256" key="6">
    <source>
        <dbReference type="ARBA" id="ARBA00022801"/>
    </source>
</evidence>
<evidence type="ECO:0000256" key="7">
    <source>
        <dbReference type="ARBA" id="ARBA00022842"/>
    </source>
</evidence>
<dbReference type="Pfam" id="PF00459">
    <property type="entry name" value="Inositol_P"/>
    <property type="match status" value="1"/>
</dbReference>
<dbReference type="HAMAP" id="MF_02095">
    <property type="entry name" value="CysQ"/>
    <property type="match status" value="1"/>
</dbReference>
<proteinExistence type="inferred from homology"/>
<feature type="binding site" evidence="10">
    <location>
        <position position="97"/>
    </location>
    <ligand>
        <name>Mg(2+)</name>
        <dbReference type="ChEBI" id="CHEBI:18420"/>
        <label>1</label>
        <note>catalytic</note>
    </ligand>
</feature>
<dbReference type="GO" id="GO:0046854">
    <property type="term" value="P:phosphatidylinositol phosphate biosynthetic process"/>
    <property type="evidence" value="ECO:0007669"/>
    <property type="project" value="InterPro"/>
</dbReference>
<evidence type="ECO:0000256" key="4">
    <source>
        <dbReference type="ARBA" id="ARBA00022519"/>
    </source>
</evidence>
<feature type="binding site" evidence="9">
    <location>
        <begin position="96"/>
        <end position="99"/>
    </location>
    <ligand>
        <name>substrate</name>
    </ligand>
</feature>
<feature type="binding site" evidence="10">
    <location>
        <position position="227"/>
    </location>
    <ligand>
        <name>Mg(2+)</name>
        <dbReference type="ChEBI" id="CHEBI:18420"/>
        <label>1</label>
        <note>catalytic</note>
    </ligand>
</feature>
<dbReference type="CDD" id="cd01638">
    <property type="entry name" value="CysQ"/>
    <property type="match status" value="1"/>
</dbReference>
<dbReference type="NCBIfam" id="TIGR01331">
    <property type="entry name" value="bisphos_cysQ"/>
    <property type="match status" value="1"/>
</dbReference>
<feature type="binding site" evidence="9">
    <location>
        <position position="74"/>
    </location>
    <ligand>
        <name>Mg(2+)</name>
        <dbReference type="ChEBI" id="CHEBI:18420"/>
        <label>1</label>
    </ligand>
</feature>
<comment type="similarity">
    <text evidence="2 9">Belongs to the inositol monophosphatase superfamily. CysQ family.</text>
</comment>
<dbReference type="SUPFAM" id="SSF56655">
    <property type="entry name" value="Carbohydrate phosphatase"/>
    <property type="match status" value="1"/>
</dbReference>
<gene>
    <name evidence="9" type="primary">cysQ</name>
    <name evidence="11" type="ORF">A5892_09445</name>
</gene>
<dbReference type="Gene3D" id="3.30.540.10">
    <property type="entry name" value="Fructose-1,6-Bisphosphatase, subunit A, domain 1"/>
    <property type="match status" value="1"/>
</dbReference>
<dbReference type="STRING" id="376489.A5892_09445"/>
<evidence type="ECO:0000256" key="5">
    <source>
        <dbReference type="ARBA" id="ARBA00022723"/>
    </source>
</evidence>
<feature type="binding site" evidence="9">
    <location>
        <position position="94"/>
    </location>
    <ligand>
        <name>Mg(2+)</name>
        <dbReference type="ChEBI" id="CHEBI:18420"/>
        <label>2</label>
    </ligand>
</feature>
<organism evidence="11 12">
    <name type="scientific">Halotalea alkalilenta</name>
    <dbReference type="NCBI Taxonomy" id="376489"/>
    <lineage>
        <taxon>Bacteria</taxon>
        <taxon>Pseudomonadati</taxon>
        <taxon>Pseudomonadota</taxon>
        <taxon>Gammaproteobacteria</taxon>
        <taxon>Oceanospirillales</taxon>
        <taxon>Halomonadaceae</taxon>
        <taxon>Halotalea</taxon>
    </lineage>
</organism>
<keyword evidence="6 9" id="KW-0378">Hydrolase</keyword>
<keyword evidence="4 9" id="KW-0997">Cell inner membrane</keyword>
<dbReference type="PANTHER" id="PTHR43028">
    <property type="entry name" value="3'(2'),5'-BISPHOSPHATE NUCLEOTIDASE 1"/>
    <property type="match status" value="1"/>
</dbReference>
<dbReference type="EC" id="3.1.3.7" evidence="9"/>
<feature type="binding site" evidence="9">
    <location>
        <position position="227"/>
    </location>
    <ligand>
        <name>Mg(2+)</name>
        <dbReference type="ChEBI" id="CHEBI:18420"/>
        <label>2</label>
    </ligand>
</feature>
<evidence type="ECO:0000256" key="10">
    <source>
        <dbReference type="PIRSR" id="PIRSR600760-2"/>
    </source>
</evidence>
<feature type="binding site" evidence="9">
    <location>
        <position position="96"/>
    </location>
    <ligand>
        <name>Mg(2+)</name>
        <dbReference type="ChEBI" id="CHEBI:18420"/>
        <label>1</label>
    </ligand>
</feature>
<dbReference type="PROSITE" id="PS00629">
    <property type="entry name" value="IMP_1"/>
    <property type="match status" value="1"/>
</dbReference>
<evidence type="ECO:0000256" key="9">
    <source>
        <dbReference type="HAMAP-Rule" id="MF_02095"/>
    </source>
</evidence>
<feature type="binding site" evidence="9">
    <location>
        <position position="74"/>
    </location>
    <ligand>
        <name>substrate</name>
    </ligand>
</feature>
<dbReference type="GO" id="GO:0005886">
    <property type="term" value="C:plasma membrane"/>
    <property type="evidence" value="ECO:0007669"/>
    <property type="project" value="UniProtKB-SubCell"/>
</dbReference>
<comment type="cofactor">
    <cofactor evidence="9 10">
        <name>Mg(2+)</name>
        <dbReference type="ChEBI" id="CHEBI:18420"/>
    </cofactor>
</comment>
<dbReference type="InterPro" id="IPR006240">
    <property type="entry name" value="CysQ"/>
</dbReference>
<keyword evidence="7 9" id="KW-0460">Magnesium</keyword>
<dbReference type="EMBL" id="CP015243">
    <property type="protein sequence ID" value="ANF57658.1"/>
    <property type="molecule type" value="Genomic_DNA"/>
</dbReference>
<dbReference type="PANTHER" id="PTHR43028:SF5">
    <property type="entry name" value="3'(2'),5'-BISPHOSPHATE NUCLEOTIDASE 1"/>
    <property type="match status" value="1"/>
</dbReference>
<name>A0A172YEH6_9GAMM</name>
<feature type="binding site" evidence="10">
    <location>
        <position position="96"/>
    </location>
    <ligand>
        <name>Mg(2+)</name>
        <dbReference type="ChEBI" id="CHEBI:18420"/>
        <label>1</label>
        <note>catalytic</note>
    </ligand>
</feature>
<keyword evidence="12" id="KW-1185">Reference proteome</keyword>
<keyword evidence="5 9" id="KW-0479">Metal-binding</keyword>
<dbReference type="InterPro" id="IPR050725">
    <property type="entry name" value="CysQ/Inositol_MonoPase"/>
</dbReference>
<dbReference type="AlphaFoldDB" id="A0A172YEH6"/>
<dbReference type="GO" id="GO:0050427">
    <property type="term" value="P:3'-phosphoadenosine 5'-phosphosulfate metabolic process"/>
    <property type="evidence" value="ECO:0007669"/>
    <property type="project" value="TreeGrafter"/>
</dbReference>
<evidence type="ECO:0000256" key="2">
    <source>
        <dbReference type="ARBA" id="ARBA00005289"/>
    </source>
</evidence>
<dbReference type="KEGG" id="haa:A5892_09445"/>
<dbReference type="GO" id="GO:0000287">
    <property type="term" value="F:magnesium ion binding"/>
    <property type="evidence" value="ECO:0007669"/>
    <property type="project" value="UniProtKB-UniRule"/>
</dbReference>
<dbReference type="GO" id="GO:0000103">
    <property type="term" value="P:sulfate assimilation"/>
    <property type="evidence" value="ECO:0007669"/>
    <property type="project" value="TreeGrafter"/>
</dbReference>
<dbReference type="RefSeq" id="WP_064122587.1">
    <property type="nucleotide sequence ID" value="NZ_CP015243.1"/>
</dbReference>
<evidence type="ECO:0000313" key="11">
    <source>
        <dbReference type="EMBL" id="ANF57658.1"/>
    </source>
</evidence>
<reference evidence="11 12" key="1">
    <citation type="submission" date="2016-04" db="EMBL/GenBank/DDBJ databases">
        <title>Complete Genome Sequence of Halotalea alkalilenta IHB B 13600.</title>
        <authorList>
            <person name="Swarnkar M.K."/>
            <person name="Sharma A."/>
            <person name="Kaushal K."/>
            <person name="Soni R."/>
            <person name="Rana S."/>
            <person name="Singh A.K."/>
            <person name="Gulati A."/>
        </authorList>
    </citation>
    <scope>NUCLEOTIDE SEQUENCE [LARGE SCALE GENOMIC DNA]</scope>
    <source>
        <strain evidence="11 12">IHB B 13600</strain>
    </source>
</reference>